<sequence>MNNIVKKLSVLALSGMVLFSCNNAEESYDFGVPGDSFHVASAYTVTELDPVNISIDLEGAPSKVEMVYGGTTKELAIADGKASYSGTYGDFGLEKVKDAIAVDFKCYAADGSSFVVKHSMVAIGQAAEVAVDEITFNDKKYEIFFTSNLVNEDFTAADYVLKGAINSDDLELIPEEEIEESYDKEGNFLGWSVSFVGSQVAQIGDTVHVNITASNDFGTSEAEASSIISKWTFSEAGSQEMVASTPYYDLLSKSLVTATDVYDVAYTQSGIEAGENTLFVSLSSDFDMANRYLVEDLDFENAGVSSINFDKPGDLLAYRSLRMVTEKEEETGEPVEVAYYHYGIIKIDAYKVVDGADHTFDMSFFAHSDGVVVSE</sequence>
<feature type="chain" id="PRO_5042858152" evidence="1">
    <location>
        <begin position="25"/>
        <end position="375"/>
    </location>
</feature>
<feature type="signal peptide" evidence="1">
    <location>
        <begin position="1"/>
        <end position="24"/>
    </location>
</feature>
<gene>
    <name evidence="2" type="ORF">PEDI_35920</name>
</gene>
<dbReference type="AlphaFoldDB" id="A0AAN5AKN6"/>
<dbReference type="Proteomes" id="UP001310022">
    <property type="component" value="Unassembled WGS sequence"/>
</dbReference>
<protein>
    <submittedName>
        <fullName evidence="2">Uncharacterized protein</fullName>
    </submittedName>
</protein>
<keyword evidence="3" id="KW-1185">Reference proteome</keyword>
<reference evidence="2 3" key="1">
    <citation type="submission" date="2021-12" db="EMBL/GenBank/DDBJ databases">
        <title>Genome sequencing of bacteria with rrn-lacking chromosome and rrn-plasmid.</title>
        <authorList>
            <person name="Anda M."/>
            <person name="Iwasaki W."/>
        </authorList>
    </citation>
    <scope>NUCLEOTIDE SEQUENCE [LARGE SCALE GENOMIC DNA]</scope>
    <source>
        <strain evidence="2 3">NBRC 15940</strain>
    </source>
</reference>
<comment type="caution">
    <text evidence="2">The sequence shown here is derived from an EMBL/GenBank/DDBJ whole genome shotgun (WGS) entry which is preliminary data.</text>
</comment>
<proteinExistence type="predicted"/>
<name>A0AAN5AKN6_9BACT</name>
<evidence type="ECO:0000313" key="2">
    <source>
        <dbReference type="EMBL" id="GJM63040.1"/>
    </source>
</evidence>
<dbReference type="PROSITE" id="PS51257">
    <property type="entry name" value="PROKAR_LIPOPROTEIN"/>
    <property type="match status" value="1"/>
</dbReference>
<dbReference type="EMBL" id="BQKE01000002">
    <property type="protein sequence ID" value="GJM63040.1"/>
    <property type="molecule type" value="Genomic_DNA"/>
</dbReference>
<evidence type="ECO:0000313" key="3">
    <source>
        <dbReference type="Proteomes" id="UP001310022"/>
    </source>
</evidence>
<keyword evidence="1" id="KW-0732">Signal</keyword>
<evidence type="ECO:0000256" key="1">
    <source>
        <dbReference type="SAM" id="SignalP"/>
    </source>
</evidence>
<accession>A0AAN5AKN6</accession>
<organism evidence="2 3">
    <name type="scientific">Persicobacter diffluens</name>
    <dbReference type="NCBI Taxonomy" id="981"/>
    <lineage>
        <taxon>Bacteria</taxon>
        <taxon>Pseudomonadati</taxon>
        <taxon>Bacteroidota</taxon>
        <taxon>Cytophagia</taxon>
        <taxon>Cytophagales</taxon>
        <taxon>Persicobacteraceae</taxon>
        <taxon>Persicobacter</taxon>
    </lineage>
</organism>
<dbReference type="RefSeq" id="WP_338238254.1">
    <property type="nucleotide sequence ID" value="NZ_BQKE01000002.1"/>
</dbReference>